<organism evidence="2 3">
    <name type="scientific">Bionectria ochroleuca</name>
    <name type="common">Gliocladium roseum</name>
    <dbReference type="NCBI Taxonomy" id="29856"/>
    <lineage>
        <taxon>Eukaryota</taxon>
        <taxon>Fungi</taxon>
        <taxon>Dikarya</taxon>
        <taxon>Ascomycota</taxon>
        <taxon>Pezizomycotina</taxon>
        <taxon>Sordariomycetes</taxon>
        <taxon>Hypocreomycetidae</taxon>
        <taxon>Hypocreales</taxon>
        <taxon>Bionectriaceae</taxon>
        <taxon>Clonostachys</taxon>
    </lineage>
</organism>
<name>A0A8H7N2D6_BIOOC</name>
<evidence type="ECO:0000313" key="3">
    <source>
        <dbReference type="Proteomes" id="UP000616885"/>
    </source>
</evidence>
<evidence type="ECO:0000313" key="2">
    <source>
        <dbReference type="EMBL" id="KAF9743381.1"/>
    </source>
</evidence>
<keyword evidence="1" id="KW-0175">Coiled coil</keyword>
<reference evidence="2" key="1">
    <citation type="submission" date="2020-10" db="EMBL/GenBank/DDBJ databases">
        <title>High-Quality Genome Resource of Clonostachys rosea strain S41 by Oxford Nanopore Long-Read Sequencing.</title>
        <authorList>
            <person name="Wang H."/>
        </authorList>
    </citation>
    <scope>NUCLEOTIDE SEQUENCE</scope>
    <source>
        <strain evidence="2">S41</strain>
    </source>
</reference>
<accession>A0A8H7N2D6</accession>
<proteinExistence type="predicted"/>
<dbReference type="AlphaFoldDB" id="A0A8H7N2D6"/>
<protein>
    <submittedName>
        <fullName evidence="2">Uncharacterized protein</fullName>
    </submittedName>
</protein>
<feature type="coiled-coil region" evidence="1">
    <location>
        <begin position="124"/>
        <end position="151"/>
    </location>
</feature>
<sequence>MVTSPETLQAPYELACKYLSQHQDLKRLGKKHYAVRDKLVRQNSRLYTWGRANGFPLVPDFPTLSEFHPLLQDDDIHTQVKDILEIIVHLHLSGPSRLIPSKKDHPLVEKFSLKDFIWGRGRLVRKSRKDIEQLDILADELESLITKLELLCPGSQVLWVKAGVNIVDWSLICSMAKANQNSKPDIILNADVWDSGRLSYER</sequence>
<dbReference type="Proteomes" id="UP000616885">
    <property type="component" value="Unassembled WGS sequence"/>
</dbReference>
<gene>
    <name evidence="2" type="ORF">IM811_006472</name>
</gene>
<comment type="caution">
    <text evidence="2">The sequence shown here is derived from an EMBL/GenBank/DDBJ whole genome shotgun (WGS) entry which is preliminary data.</text>
</comment>
<evidence type="ECO:0000256" key="1">
    <source>
        <dbReference type="SAM" id="Coils"/>
    </source>
</evidence>
<dbReference type="EMBL" id="JADCTT010000017">
    <property type="protein sequence ID" value="KAF9743381.1"/>
    <property type="molecule type" value="Genomic_DNA"/>
</dbReference>